<evidence type="ECO:0000313" key="2">
    <source>
        <dbReference type="Proteomes" id="UP001310022"/>
    </source>
</evidence>
<dbReference type="EMBL" id="BQKE01000001">
    <property type="protein sequence ID" value="GJM59585.1"/>
    <property type="molecule type" value="Genomic_DNA"/>
</dbReference>
<proteinExistence type="predicted"/>
<keyword evidence="2" id="KW-1185">Reference proteome</keyword>
<protein>
    <submittedName>
        <fullName evidence="1">Uncharacterized protein</fullName>
    </submittedName>
</protein>
<sequence>MLVEWKIQYLAKKLQYNNSIVNPDPWALNLPLIDYYNDLDHLAPQCILLFLYHILLVKSLGKIVSKLPTVEKI</sequence>
<accession>A0AAN4VWI3</accession>
<gene>
    <name evidence="1" type="ORF">PEDI_01370</name>
</gene>
<evidence type="ECO:0000313" key="1">
    <source>
        <dbReference type="EMBL" id="GJM59585.1"/>
    </source>
</evidence>
<organism evidence="1 2">
    <name type="scientific">Persicobacter diffluens</name>
    <dbReference type="NCBI Taxonomy" id="981"/>
    <lineage>
        <taxon>Bacteria</taxon>
        <taxon>Pseudomonadati</taxon>
        <taxon>Bacteroidota</taxon>
        <taxon>Cytophagia</taxon>
        <taxon>Cytophagales</taxon>
        <taxon>Persicobacteraceae</taxon>
        <taxon>Persicobacter</taxon>
    </lineage>
</organism>
<reference evidence="1 2" key="1">
    <citation type="submission" date="2021-12" db="EMBL/GenBank/DDBJ databases">
        <title>Genome sequencing of bacteria with rrn-lacking chromosome and rrn-plasmid.</title>
        <authorList>
            <person name="Anda M."/>
            <person name="Iwasaki W."/>
        </authorList>
    </citation>
    <scope>NUCLEOTIDE SEQUENCE [LARGE SCALE GENOMIC DNA]</scope>
    <source>
        <strain evidence="1 2">NBRC 15940</strain>
    </source>
</reference>
<dbReference type="AlphaFoldDB" id="A0AAN4VWI3"/>
<dbReference type="RefSeq" id="WP_338235596.1">
    <property type="nucleotide sequence ID" value="NZ_BQKE01000001.1"/>
</dbReference>
<name>A0AAN4VWI3_9BACT</name>
<comment type="caution">
    <text evidence="1">The sequence shown here is derived from an EMBL/GenBank/DDBJ whole genome shotgun (WGS) entry which is preliminary data.</text>
</comment>
<dbReference type="Proteomes" id="UP001310022">
    <property type="component" value="Unassembled WGS sequence"/>
</dbReference>